<evidence type="ECO:0000313" key="2">
    <source>
        <dbReference type="Proteomes" id="UP000005239"/>
    </source>
</evidence>
<gene>
    <name evidence="1" type="primary">WBGene00093082</name>
</gene>
<proteinExistence type="predicted"/>
<accession>A0A2A6BU71</accession>
<dbReference type="EnsemblMetazoa" id="PPA03528.1">
    <property type="protein sequence ID" value="PPA03528.1"/>
    <property type="gene ID" value="WBGene00093082"/>
</dbReference>
<reference evidence="1" key="2">
    <citation type="submission" date="2022-06" db="UniProtKB">
        <authorList>
            <consortium name="EnsemblMetazoa"/>
        </authorList>
    </citation>
    <scope>IDENTIFICATION</scope>
    <source>
        <strain evidence="1">PS312</strain>
    </source>
</reference>
<keyword evidence="2" id="KW-1185">Reference proteome</keyword>
<evidence type="ECO:0000313" key="1">
    <source>
        <dbReference type="EnsemblMetazoa" id="PPA03528.1"/>
    </source>
</evidence>
<name>A0A2A6BU71_PRIPA</name>
<organism evidence="1 2">
    <name type="scientific">Pristionchus pacificus</name>
    <name type="common">Parasitic nematode worm</name>
    <dbReference type="NCBI Taxonomy" id="54126"/>
    <lineage>
        <taxon>Eukaryota</taxon>
        <taxon>Metazoa</taxon>
        <taxon>Ecdysozoa</taxon>
        <taxon>Nematoda</taxon>
        <taxon>Chromadorea</taxon>
        <taxon>Rhabditida</taxon>
        <taxon>Rhabditina</taxon>
        <taxon>Diplogasteromorpha</taxon>
        <taxon>Diplogasteroidea</taxon>
        <taxon>Neodiplogasteridae</taxon>
        <taxon>Pristionchus</taxon>
    </lineage>
</organism>
<reference evidence="2" key="1">
    <citation type="journal article" date="2008" name="Nat. Genet.">
        <title>The Pristionchus pacificus genome provides a unique perspective on nematode lifestyle and parasitism.</title>
        <authorList>
            <person name="Dieterich C."/>
            <person name="Clifton S.W."/>
            <person name="Schuster L.N."/>
            <person name="Chinwalla A."/>
            <person name="Delehaunty K."/>
            <person name="Dinkelacker I."/>
            <person name="Fulton L."/>
            <person name="Fulton R."/>
            <person name="Godfrey J."/>
            <person name="Minx P."/>
            <person name="Mitreva M."/>
            <person name="Roeseler W."/>
            <person name="Tian H."/>
            <person name="Witte H."/>
            <person name="Yang S.P."/>
            <person name="Wilson R.K."/>
            <person name="Sommer R.J."/>
        </authorList>
    </citation>
    <scope>NUCLEOTIDE SEQUENCE [LARGE SCALE GENOMIC DNA]</scope>
    <source>
        <strain evidence="2">PS312</strain>
    </source>
</reference>
<sequence>MQNNKKCMAGWPSGGIAEWCKAPLAIRRKWQRLSHKRTKQVLNRIGVESVAVPVTITYV</sequence>
<protein>
    <submittedName>
        <fullName evidence="1">Uncharacterized protein</fullName>
    </submittedName>
</protein>
<accession>A0A8R1Y836</accession>
<dbReference type="Proteomes" id="UP000005239">
    <property type="component" value="Unassembled WGS sequence"/>
</dbReference>
<dbReference type="AlphaFoldDB" id="A0A2A6BU71"/>